<evidence type="ECO:0000256" key="2">
    <source>
        <dbReference type="ARBA" id="ARBA00007553"/>
    </source>
</evidence>
<dbReference type="InterPro" id="IPR036505">
    <property type="entry name" value="Amidase/PGRP_sf"/>
</dbReference>
<comment type="catalytic activity">
    <reaction evidence="1">
        <text>Hydrolyzes the link between N-acetylmuramoyl residues and L-amino acid residues in certain cell-wall glycopeptides.</text>
        <dbReference type="EC" id="3.5.1.28"/>
    </reaction>
</comment>
<reference evidence="7 8" key="1">
    <citation type="journal article" date="2012" name="J. Bacteriol.">
        <title>Genome Sequence of Strain IMCC14465, Isolated from the East Sea, Belonging to the PS1 Clade of Alphaproteobacteria.</title>
        <authorList>
            <person name="Yang S.J."/>
            <person name="Kang I."/>
            <person name="Cho J.C."/>
        </authorList>
    </citation>
    <scope>NUCLEOTIDE SEQUENCE [LARGE SCALE GENOMIC DNA]</scope>
    <source>
        <strain evidence="7 8">IMCC14465</strain>
    </source>
</reference>
<evidence type="ECO:0000256" key="5">
    <source>
        <dbReference type="ARBA" id="ARBA00023316"/>
    </source>
</evidence>
<dbReference type="PANTHER" id="PTHR30417:SF1">
    <property type="entry name" value="N-ACETYLMURAMOYL-L-ALANINE AMIDASE AMID"/>
    <property type="match status" value="1"/>
</dbReference>
<dbReference type="PANTHER" id="PTHR30417">
    <property type="entry name" value="N-ACETYLMURAMOYL-L-ALANINE AMIDASE AMID"/>
    <property type="match status" value="1"/>
</dbReference>
<organism evidence="7 8">
    <name type="scientific">alpha proteobacterium IMCC14465</name>
    <dbReference type="NCBI Taxonomy" id="1220535"/>
    <lineage>
        <taxon>Bacteria</taxon>
        <taxon>Pseudomonadati</taxon>
        <taxon>Pseudomonadota</taxon>
        <taxon>Alphaproteobacteria</taxon>
        <taxon>PS1 clade</taxon>
    </lineage>
</organism>
<dbReference type="Gene3D" id="3.40.80.10">
    <property type="entry name" value="Peptidoglycan recognition protein-like"/>
    <property type="match status" value="1"/>
</dbReference>
<keyword evidence="8" id="KW-1185">Reference proteome</keyword>
<dbReference type="InterPro" id="IPR051206">
    <property type="entry name" value="NAMLAA_amidase_2"/>
</dbReference>
<dbReference type="Gene3D" id="1.10.101.10">
    <property type="entry name" value="PGBD-like superfamily/PGBD"/>
    <property type="match status" value="1"/>
</dbReference>
<dbReference type="Pfam" id="PF01510">
    <property type="entry name" value="Amidase_2"/>
    <property type="match status" value="1"/>
</dbReference>
<dbReference type="Proteomes" id="UP000004836">
    <property type="component" value="Unassembled WGS sequence"/>
</dbReference>
<dbReference type="InterPro" id="IPR036365">
    <property type="entry name" value="PGBD-like_sf"/>
</dbReference>
<evidence type="ECO:0000259" key="6">
    <source>
        <dbReference type="SMART" id="SM00644"/>
    </source>
</evidence>
<dbReference type="GO" id="GO:0008745">
    <property type="term" value="F:N-acetylmuramoyl-L-alanine amidase activity"/>
    <property type="evidence" value="ECO:0007669"/>
    <property type="project" value="UniProtKB-EC"/>
</dbReference>
<dbReference type="GO" id="GO:0009253">
    <property type="term" value="P:peptidoglycan catabolic process"/>
    <property type="evidence" value="ECO:0007669"/>
    <property type="project" value="InterPro"/>
</dbReference>
<dbReference type="SUPFAM" id="SSF55846">
    <property type="entry name" value="N-acetylmuramoyl-L-alanine amidase-like"/>
    <property type="match status" value="1"/>
</dbReference>
<evidence type="ECO:0000313" key="7">
    <source>
        <dbReference type="EMBL" id="EJW22026.1"/>
    </source>
</evidence>
<gene>
    <name evidence="7" type="ORF">IMCC14465_04200</name>
</gene>
<dbReference type="EMBL" id="ALYF01000002">
    <property type="protein sequence ID" value="EJW22026.1"/>
    <property type="molecule type" value="Genomic_DNA"/>
</dbReference>
<keyword evidence="5" id="KW-0961">Cell wall biogenesis/degradation</keyword>
<dbReference type="AlphaFoldDB" id="J9DJF2"/>
<comment type="similarity">
    <text evidence="2">Belongs to the N-acetylmuramoyl-L-alanine amidase 2 family.</text>
</comment>
<protein>
    <recommendedName>
        <fullName evidence="3">N-acetylmuramoyl-L-alanine amidase</fullName>
        <ecNumber evidence="3">3.5.1.28</ecNumber>
    </recommendedName>
</protein>
<dbReference type="GO" id="GO:0019867">
    <property type="term" value="C:outer membrane"/>
    <property type="evidence" value="ECO:0007669"/>
    <property type="project" value="TreeGrafter"/>
</dbReference>
<dbReference type="InterPro" id="IPR002502">
    <property type="entry name" value="Amidase_domain"/>
</dbReference>
<proteinExistence type="inferred from homology"/>
<name>J9DJF2_9PROT</name>
<dbReference type="EC" id="3.5.1.28" evidence="3"/>
<dbReference type="InterPro" id="IPR036366">
    <property type="entry name" value="PGBDSf"/>
</dbReference>
<dbReference type="GO" id="GO:0071555">
    <property type="term" value="P:cell wall organization"/>
    <property type="evidence" value="ECO:0007669"/>
    <property type="project" value="UniProtKB-KW"/>
</dbReference>
<sequence>MQMIECPSPNYNARPDEGEVGMLIMHTTCMADTQSALDRLCDPASQVSAHYVIDEDGQVYRLVDEEHRAWHAGVSFWGGETDVNGLSVGIEVAHPGPDENNNEADFPEIQMQALIDLSQDILSRHPIPAHRVLAHSDVAPARKTDPGSLFDWRRLAAAGIGFWSDCTAQDLADLSSPDLFHLTPLRPSDKTPKNRQAVEQLQQALKAFGYQITPDGDYGLATQTVMRAFQLHYRPECIDGVADATCCARLLDLLSRKQ</sequence>
<comment type="caution">
    <text evidence="7">The sequence shown here is derived from an EMBL/GenBank/DDBJ whole genome shotgun (WGS) entry which is preliminary data.</text>
</comment>
<evidence type="ECO:0000313" key="8">
    <source>
        <dbReference type="Proteomes" id="UP000004836"/>
    </source>
</evidence>
<accession>J9DJF2</accession>
<dbReference type="Pfam" id="PF01471">
    <property type="entry name" value="PG_binding_1"/>
    <property type="match status" value="1"/>
</dbReference>
<dbReference type="CDD" id="cd06583">
    <property type="entry name" value="PGRP"/>
    <property type="match status" value="1"/>
</dbReference>
<dbReference type="STRING" id="1220535.IMCC14465_04200"/>
<dbReference type="GO" id="GO:0009254">
    <property type="term" value="P:peptidoglycan turnover"/>
    <property type="evidence" value="ECO:0007669"/>
    <property type="project" value="TreeGrafter"/>
</dbReference>
<dbReference type="InterPro" id="IPR002477">
    <property type="entry name" value="Peptidoglycan-bd-like"/>
</dbReference>
<evidence type="ECO:0000256" key="4">
    <source>
        <dbReference type="ARBA" id="ARBA00022801"/>
    </source>
</evidence>
<keyword evidence="4" id="KW-0378">Hydrolase</keyword>
<dbReference type="eggNOG" id="COG3023">
    <property type="taxonomic scope" value="Bacteria"/>
</dbReference>
<feature type="domain" description="N-acetylmuramoyl-L-alanine amidase" evidence="6">
    <location>
        <begin position="8"/>
        <end position="147"/>
    </location>
</feature>
<evidence type="ECO:0000256" key="1">
    <source>
        <dbReference type="ARBA" id="ARBA00001561"/>
    </source>
</evidence>
<dbReference type="PATRIC" id="fig|1220535.3.peg.416"/>
<dbReference type="SMART" id="SM00644">
    <property type="entry name" value="Ami_2"/>
    <property type="match status" value="1"/>
</dbReference>
<dbReference type="SUPFAM" id="SSF47090">
    <property type="entry name" value="PGBD-like"/>
    <property type="match status" value="1"/>
</dbReference>
<evidence type="ECO:0000256" key="3">
    <source>
        <dbReference type="ARBA" id="ARBA00011901"/>
    </source>
</evidence>